<evidence type="ECO:0000313" key="3">
    <source>
        <dbReference type="Proteomes" id="UP000006600"/>
    </source>
</evidence>
<evidence type="ECO:0000259" key="1">
    <source>
        <dbReference type="Pfam" id="PF13154"/>
    </source>
</evidence>
<dbReference type="HOGENOM" id="CLU_027621_0_0_9"/>
<proteinExistence type="predicted"/>
<dbReference type="GO" id="GO:0006260">
    <property type="term" value="P:DNA replication"/>
    <property type="evidence" value="ECO:0007669"/>
    <property type="project" value="InterPro"/>
</dbReference>
<feature type="domain" description="DUF3991" evidence="1">
    <location>
        <begin position="139"/>
        <end position="210"/>
    </location>
</feature>
<protein>
    <recommendedName>
        <fullName evidence="1">DUF3991 domain-containing protein</fullName>
    </recommendedName>
</protein>
<dbReference type="GO" id="GO:0003677">
    <property type="term" value="F:DNA binding"/>
    <property type="evidence" value="ECO:0007669"/>
    <property type="project" value="InterPro"/>
</dbReference>
<dbReference type="PATRIC" id="fig|1053189.3.peg.5604"/>
<accession>J7ZYN5</accession>
<dbReference type="Gene3D" id="3.40.1360.10">
    <property type="match status" value="1"/>
</dbReference>
<dbReference type="Proteomes" id="UP000006600">
    <property type="component" value="Unassembled WGS sequence"/>
</dbReference>
<gene>
    <name evidence="2" type="ORF">IEE_05503</name>
</gene>
<dbReference type="SUPFAM" id="SSF57783">
    <property type="entry name" value="Zinc beta-ribbon"/>
    <property type="match status" value="1"/>
</dbReference>
<dbReference type="GO" id="GO:0008270">
    <property type="term" value="F:zinc ion binding"/>
    <property type="evidence" value="ECO:0007669"/>
    <property type="project" value="InterPro"/>
</dbReference>
<organism evidence="2 3">
    <name type="scientific">Bacillus cereus BAG5X1-1</name>
    <dbReference type="NCBI Taxonomy" id="1053189"/>
    <lineage>
        <taxon>Bacteria</taxon>
        <taxon>Bacillati</taxon>
        <taxon>Bacillota</taxon>
        <taxon>Bacilli</taxon>
        <taxon>Bacillales</taxon>
        <taxon>Bacillaceae</taxon>
        <taxon>Bacillus</taxon>
        <taxon>Bacillus cereus group</taxon>
    </lineage>
</organism>
<dbReference type="Pfam" id="PF13155">
    <property type="entry name" value="Toprim_2"/>
    <property type="match status" value="1"/>
</dbReference>
<sequence length="352" mass="40963">MHSPFCVGGIIVEDKTPKTKTYTKEEIEKAAALDIVDYCMQNDIPVKSDSERYYRLAEHDSLIIDRKKNQFYWNSRGVNGNIINFVQEVEGASFPGALQRLLEGEKDYEKASDVTFVTEPYDYEYYAEKEVPHFDRAKEYLVNDRKIDPQVVDALHNKGLIKQDKYNNVLFQWKDRETGEVMGCSEQGVVKSDKYKRGTWKMIQKNSTPNYGFNVLNGEPRNLKFFESSVDLLSYASLHKQDLKDTHLVSMEGLKPQVIFNYYMKSQERIGDVPDSLSLCVDNDKAGKAFVERLIHFRYEKNDGSIVAFKPEYPQAPEEGQKWDWNDECKHVAKQRDQGRQAAYLRHMSRER</sequence>
<dbReference type="Pfam" id="PF13154">
    <property type="entry name" value="DUF3991"/>
    <property type="match status" value="1"/>
</dbReference>
<evidence type="ECO:0000313" key="2">
    <source>
        <dbReference type="EMBL" id="EJQ36027.1"/>
    </source>
</evidence>
<dbReference type="InterPro" id="IPR025054">
    <property type="entry name" value="DUF3991"/>
</dbReference>
<dbReference type="RefSeq" id="WP_002107435.1">
    <property type="nucleotide sequence ID" value="NZ_JH792001.1"/>
</dbReference>
<name>J7ZYN5_BACCE</name>
<dbReference type="EMBL" id="AHDJ01000073">
    <property type="protein sequence ID" value="EJQ36027.1"/>
    <property type="molecule type" value="Genomic_DNA"/>
</dbReference>
<reference evidence="2 3" key="1">
    <citation type="submission" date="2012-04" db="EMBL/GenBank/DDBJ databases">
        <title>The Genome Sequence of Bacillus cereus BAG5X1-1.</title>
        <authorList>
            <consortium name="The Broad Institute Genome Sequencing Platform"/>
            <consortium name="The Broad Institute Genome Sequencing Center for Infectious Disease"/>
            <person name="Feldgarden M."/>
            <person name="Van der Auwera G.A."/>
            <person name="Mahillon J."/>
            <person name="Duprez V."/>
            <person name="Timmery S."/>
            <person name="Mattelet C."/>
            <person name="Dierick K."/>
            <person name="Sun M."/>
            <person name="Yu Z."/>
            <person name="Zhu L."/>
            <person name="Hu X."/>
            <person name="Shank E.B."/>
            <person name="Swiecicka I."/>
            <person name="Hansen B.M."/>
            <person name="Andrup L."/>
            <person name="Young S.K."/>
            <person name="Zeng Q."/>
            <person name="Gargeya S."/>
            <person name="Fitzgerald M."/>
            <person name="Haas B."/>
            <person name="Abouelleil A."/>
            <person name="Alvarado L."/>
            <person name="Arachchi H.M."/>
            <person name="Berlin A."/>
            <person name="Chapman S.B."/>
            <person name="Goldberg J."/>
            <person name="Griggs A."/>
            <person name="Gujja S."/>
            <person name="Hansen M."/>
            <person name="Howarth C."/>
            <person name="Imamovic A."/>
            <person name="Larimer J."/>
            <person name="McCowen C."/>
            <person name="Montmayeur A."/>
            <person name="Murphy C."/>
            <person name="Neiman D."/>
            <person name="Pearson M."/>
            <person name="Priest M."/>
            <person name="Roberts A."/>
            <person name="Saif S."/>
            <person name="Shea T."/>
            <person name="Sisk P."/>
            <person name="Sykes S."/>
            <person name="Wortman J."/>
            <person name="Nusbaum C."/>
            <person name="Birren B."/>
        </authorList>
    </citation>
    <scope>NUCLEOTIDE SEQUENCE [LARGE SCALE GENOMIC DNA]</scope>
    <source>
        <strain evidence="2 3">BAG5X1-1</strain>
    </source>
</reference>
<dbReference type="Gene3D" id="3.90.580.10">
    <property type="entry name" value="Zinc finger, CHC2-type domain"/>
    <property type="match status" value="1"/>
</dbReference>
<dbReference type="AlphaFoldDB" id="J7ZYN5"/>
<comment type="caution">
    <text evidence="2">The sequence shown here is derived from an EMBL/GenBank/DDBJ whole genome shotgun (WGS) entry which is preliminary data.</text>
</comment>
<dbReference type="InterPro" id="IPR036977">
    <property type="entry name" value="DNA_primase_Znf_CHC2"/>
</dbReference>